<evidence type="ECO:0000256" key="7">
    <source>
        <dbReference type="ARBA" id="ARBA00023146"/>
    </source>
</evidence>
<reference evidence="9 10" key="1">
    <citation type="submission" date="2020-08" db="EMBL/GenBank/DDBJ databases">
        <title>Genomic Encyclopedia of Type Strains, Phase IV (KMG-V): Genome sequencing to study the core and pangenomes of soil and plant-associated prokaryotes.</title>
        <authorList>
            <person name="Whitman W."/>
        </authorList>
    </citation>
    <scope>NUCLEOTIDE SEQUENCE [LARGE SCALE GENOMIC DNA]</scope>
    <source>
        <strain evidence="9 10">X5P3</strain>
    </source>
</reference>
<keyword evidence="6" id="KW-0648">Protein biosynthesis</keyword>
<proteinExistence type="inferred from homology"/>
<dbReference type="Gene3D" id="3.30.930.10">
    <property type="entry name" value="Bira Bifunctional Protein, Domain 2"/>
    <property type="match status" value="1"/>
</dbReference>
<evidence type="ECO:0000313" key="10">
    <source>
        <dbReference type="Proteomes" id="UP000584867"/>
    </source>
</evidence>
<dbReference type="GO" id="GO:0004820">
    <property type="term" value="F:glycine-tRNA ligase activity"/>
    <property type="evidence" value="ECO:0007669"/>
    <property type="project" value="UniProtKB-EC"/>
</dbReference>
<dbReference type="GO" id="GO:0006426">
    <property type="term" value="P:glycyl-tRNA aminoacylation"/>
    <property type="evidence" value="ECO:0007669"/>
    <property type="project" value="InterPro"/>
</dbReference>
<evidence type="ECO:0000256" key="5">
    <source>
        <dbReference type="ARBA" id="ARBA00022840"/>
    </source>
</evidence>
<dbReference type="EC" id="6.1.1.14" evidence="2"/>
<dbReference type="Gene3D" id="1.20.58.180">
    <property type="entry name" value="Class II aaRS and biotin synthetases, domain 2"/>
    <property type="match status" value="1"/>
</dbReference>
<gene>
    <name evidence="9" type="ORF">HDF15_004908</name>
</gene>
<comment type="catalytic activity">
    <reaction evidence="8">
        <text>tRNA(Gly) + glycine + ATP = glycyl-tRNA(Gly) + AMP + diphosphate</text>
        <dbReference type="Rhea" id="RHEA:16013"/>
        <dbReference type="Rhea" id="RHEA-COMP:9664"/>
        <dbReference type="Rhea" id="RHEA-COMP:9683"/>
        <dbReference type="ChEBI" id="CHEBI:30616"/>
        <dbReference type="ChEBI" id="CHEBI:33019"/>
        <dbReference type="ChEBI" id="CHEBI:57305"/>
        <dbReference type="ChEBI" id="CHEBI:78442"/>
        <dbReference type="ChEBI" id="CHEBI:78522"/>
        <dbReference type="ChEBI" id="CHEBI:456215"/>
        <dbReference type="EC" id="6.1.1.14"/>
    </reaction>
</comment>
<keyword evidence="5" id="KW-0067">ATP-binding</keyword>
<evidence type="ECO:0000256" key="1">
    <source>
        <dbReference type="ARBA" id="ARBA00008226"/>
    </source>
</evidence>
<dbReference type="InterPro" id="IPR045864">
    <property type="entry name" value="aa-tRNA-synth_II/BPL/LPL"/>
</dbReference>
<dbReference type="Proteomes" id="UP000584867">
    <property type="component" value="Unassembled WGS sequence"/>
</dbReference>
<dbReference type="EMBL" id="JACHIO010000029">
    <property type="protein sequence ID" value="MBB5066528.1"/>
    <property type="molecule type" value="Genomic_DNA"/>
</dbReference>
<protein>
    <recommendedName>
        <fullName evidence="2">glycine--tRNA ligase</fullName>
        <ecNumber evidence="2">6.1.1.14</ecNumber>
    </recommendedName>
</protein>
<name>A0A7W8EBA9_9BACT</name>
<evidence type="ECO:0000256" key="8">
    <source>
        <dbReference type="ARBA" id="ARBA00047937"/>
    </source>
</evidence>
<keyword evidence="4" id="KW-0547">Nucleotide-binding</keyword>
<dbReference type="AlphaFoldDB" id="A0A7W8EBA9"/>
<dbReference type="NCBIfam" id="NF006827">
    <property type="entry name" value="PRK09348.1"/>
    <property type="match status" value="1"/>
</dbReference>
<evidence type="ECO:0000256" key="6">
    <source>
        <dbReference type="ARBA" id="ARBA00022917"/>
    </source>
</evidence>
<evidence type="ECO:0000313" key="9">
    <source>
        <dbReference type="EMBL" id="MBB5066528.1"/>
    </source>
</evidence>
<dbReference type="PANTHER" id="PTHR30075">
    <property type="entry name" value="GLYCYL-TRNA SYNTHETASE"/>
    <property type="match status" value="1"/>
</dbReference>
<dbReference type="SUPFAM" id="SSF55681">
    <property type="entry name" value="Class II aaRS and biotin synthetases"/>
    <property type="match status" value="1"/>
</dbReference>
<dbReference type="InterPro" id="IPR006194">
    <property type="entry name" value="Gly-tRNA-synth_heterodimer"/>
</dbReference>
<organism evidence="9 10">
    <name type="scientific">Granulicella mallensis</name>
    <dbReference type="NCBI Taxonomy" id="940614"/>
    <lineage>
        <taxon>Bacteria</taxon>
        <taxon>Pseudomonadati</taxon>
        <taxon>Acidobacteriota</taxon>
        <taxon>Terriglobia</taxon>
        <taxon>Terriglobales</taxon>
        <taxon>Acidobacteriaceae</taxon>
        <taxon>Granulicella</taxon>
    </lineage>
</organism>
<dbReference type="GO" id="GO:0005524">
    <property type="term" value="F:ATP binding"/>
    <property type="evidence" value="ECO:0007669"/>
    <property type="project" value="UniProtKB-KW"/>
</dbReference>
<evidence type="ECO:0000256" key="3">
    <source>
        <dbReference type="ARBA" id="ARBA00022598"/>
    </source>
</evidence>
<dbReference type="PROSITE" id="PS50861">
    <property type="entry name" value="AA_TRNA_LIGASE_II_GLYAB"/>
    <property type="match status" value="1"/>
</dbReference>
<keyword evidence="3 9" id="KW-0436">Ligase</keyword>
<comment type="caution">
    <text evidence="9">The sequence shown here is derived from an EMBL/GenBank/DDBJ whole genome shotgun (WGS) entry which is preliminary data.</text>
</comment>
<dbReference type="GO" id="GO:0005829">
    <property type="term" value="C:cytosol"/>
    <property type="evidence" value="ECO:0007669"/>
    <property type="project" value="TreeGrafter"/>
</dbReference>
<dbReference type="PRINTS" id="PR01044">
    <property type="entry name" value="TRNASYNTHGA"/>
</dbReference>
<accession>A0A7W8EBA9</accession>
<evidence type="ECO:0000256" key="4">
    <source>
        <dbReference type="ARBA" id="ARBA00022741"/>
    </source>
</evidence>
<sequence length="291" mass="33080">MLQQPYDLEVGAGTMSPDTFLRVLGPKPISIAYAQPSRRPADGRYGENPNRLFRHTQLQVILKPPPERVQELYLESLVAIGIDLKEHDIKFEEDNWEWPVGGAWGVGWQVMLDGQEITQFTYFQQCGGMDLDPISGEITYGLERIAQFLQDLDSIYDIVWSRDPMTGTELTYGDVRLHEEQQFSAYSFDYADVDKLWEHLRLYEAECLLLLERAKTVLTEENDDALAVKRFPVMGAYELALKCSHTFNLLDARGAISVTERVGVMARIRTLIVGVAKIYAEQQRLTSLVAA</sequence>
<dbReference type="InterPro" id="IPR002310">
    <property type="entry name" value="Gly-tRNA_ligase_asu"/>
</dbReference>
<dbReference type="Pfam" id="PF02091">
    <property type="entry name" value="tRNA-synt_2e"/>
    <property type="match status" value="1"/>
</dbReference>
<keyword evidence="7 9" id="KW-0030">Aminoacyl-tRNA synthetase</keyword>
<dbReference type="PANTHER" id="PTHR30075:SF2">
    <property type="entry name" value="GLYCINE--TRNA LIGASE, CHLOROPLASTIC_MITOCHONDRIAL 2"/>
    <property type="match status" value="1"/>
</dbReference>
<comment type="similarity">
    <text evidence="1">Belongs to the class-II aminoacyl-tRNA synthetase family.</text>
</comment>
<evidence type="ECO:0000256" key="2">
    <source>
        <dbReference type="ARBA" id="ARBA00012829"/>
    </source>
</evidence>